<accession>A0A495J219</accession>
<dbReference type="AlphaFoldDB" id="A0A495J219"/>
<reference evidence="1 2" key="1">
    <citation type="submission" date="2018-10" db="EMBL/GenBank/DDBJ databases">
        <title>Genomic Encyclopedia of Archaeal and Bacterial Type Strains, Phase II (KMG-II): from individual species to whole genera.</title>
        <authorList>
            <person name="Goeker M."/>
        </authorList>
    </citation>
    <scope>NUCLEOTIDE SEQUENCE [LARGE SCALE GENOMIC DNA]</scope>
    <source>
        <strain evidence="1 2">DSM 18602</strain>
    </source>
</reference>
<evidence type="ECO:0000313" key="1">
    <source>
        <dbReference type="EMBL" id="RKR82853.1"/>
    </source>
</evidence>
<protein>
    <submittedName>
        <fullName evidence="1">Uncharacterized protein</fullName>
    </submittedName>
</protein>
<sequence length="90" mass="10726">MKKDTYFEQHPVYNILSYDVIVGLIQLMIDEGLVSPAERDGIYVEFKDFRNKVRPMYMGLNDGQKQGYIAYFRYRHHLFKPFIASDDKLK</sequence>
<dbReference type="OrthoDB" id="9854003at2"/>
<organism evidence="1 2">
    <name type="scientific">Mucilaginibacter gracilis</name>
    <dbReference type="NCBI Taxonomy" id="423350"/>
    <lineage>
        <taxon>Bacteria</taxon>
        <taxon>Pseudomonadati</taxon>
        <taxon>Bacteroidota</taxon>
        <taxon>Sphingobacteriia</taxon>
        <taxon>Sphingobacteriales</taxon>
        <taxon>Sphingobacteriaceae</taxon>
        <taxon>Mucilaginibacter</taxon>
    </lineage>
</organism>
<proteinExistence type="predicted"/>
<dbReference type="EMBL" id="RBKU01000001">
    <property type="protein sequence ID" value="RKR82853.1"/>
    <property type="molecule type" value="Genomic_DNA"/>
</dbReference>
<dbReference type="RefSeq" id="WP_121198412.1">
    <property type="nucleotide sequence ID" value="NZ_RBKU01000001.1"/>
</dbReference>
<keyword evidence="2" id="KW-1185">Reference proteome</keyword>
<comment type="caution">
    <text evidence="1">The sequence shown here is derived from an EMBL/GenBank/DDBJ whole genome shotgun (WGS) entry which is preliminary data.</text>
</comment>
<gene>
    <name evidence="1" type="ORF">BDD43_3044</name>
</gene>
<name>A0A495J219_9SPHI</name>
<dbReference type="Proteomes" id="UP000268007">
    <property type="component" value="Unassembled WGS sequence"/>
</dbReference>
<evidence type="ECO:0000313" key="2">
    <source>
        <dbReference type="Proteomes" id="UP000268007"/>
    </source>
</evidence>